<evidence type="ECO:0000256" key="1">
    <source>
        <dbReference type="ARBA" id="ARBA00022723"/>
    </source>
</evidence>
<gene>
    <name evidence="5" type="ORF">SAMN04488121_104117</name>
</gene>
<dbReference type="RefSeq" id="WP_089834304.1">
    <property type="nucleotide sequence ID" value="NZ_FNBN01000004.1"/>
</dbReference>
<evidence type="ECO:0000313" key="5">
    <source>
        <dbReference type="EMBL" id="SDG39671.1"/>
    </source>
</evidence>
<dbReference type="PANTHER" id="PTHR43782">
    <property type="entry name" value="ARGINASE"/>
    <property type="match status" value="1"/>
</dbReference>
<keyword evidence="3" id="KW-0464">Manganese</keyword>
<dbReference type="Proteomes" id="UP000199045">
    <property type="component" value="Unassembled WGS sequence"/>
</dbReference>
<dbReference type="PANTHER" id="PTHR43782:SF3">
    <property type="entry name" value="ARGINASE"/>
    <property type="match status" value="1"/>
</dbReference>
<proteinExistence type="inferred from homology"/>
<dbReference type="AlphaFoldDB" id="A0A1G7TX21"/>
<dbReference type="SUPFAM" id="SSF52768">
    <property type="entry name" value="Arginase/deacetylase"/>
    <property type="match status" value="1"/>
</dbReference>
<organism evidence="5 6">
    <name type="scientific">Chitinophaga filiformis</name>
    <name type="common">Myxococcus filiformis</name>
    <name type="synonym">Flexibacter filiformis</name>
    <dbReference type="NCBI Taxonomy" id="104663"/>
    <lineage>
        <taxon>Bacteria</taxon>
        <taxon>Pseudomonadati</taxon>
        <taxon>Bacteroidota</taxon>
        <taxon>Chitinophagia</taxon>
        <taxon>Chitinophagales</taxon>
        <taxon>Chitinophagaceae</taxon>
        <taxon>Chitinophaga</taxon>
    </lineage>
</organism>
<dbReference type="GO" id="GO:0004053">
    <property type="term" value="F:arginase activity"/>
    <property type="evidence" value="ECO:0007669"/>
    <property type="project" value="TreeGrafter"/>
</dbReference>
<dbReference type="PRINTS" id="PR00116">
    <property type="entry name" value="ARGINASE"/>
</dbReference>
<dbReference type="PROSITE" id="PS51409">
    <property type="entry name" value="ARGINASE_2"/>
    <property type="match status" value="1"/>
</dbReference>
<name>A0A1G7TX21_CHIFI</name>
<dbReference type="InterPro" id="IPR006035">
    <property type="entry name" value="Ureohydrolase"/>
</dbReference>
<evidence type="ECO:0000256" key="2">
    <source>
        <dbReference type="ARBA" id="ARBA00022801"/>
    </source>
</evidence>
<reference evidence="5 6" key="1">
    <citation type="submission" date="2016-10" db="EMBL/GenBank/DDBJ databases">
        <authorList>
            <person name="de Groot N.N."/>
        </authorList>
    </citation>
    <scope>NUCLEOTIDE SEQUENCE [LARGE SCALE GENOMIC DNA]</scope>
    <source>
        <strain evidence="5 6">DSM 527</strain>
    </source>
</reference>
<dbReference type="GO" id="GO:0005737">
    <property type="term" value="C:cytoplasm"/>
    <property type="evidence" value="ECO:0007669"/>
    <property type="project" value="TreeGrafter"/>
</dbReference>
<dbReference type="Gene3D" id="3.40.800.10">
    <property type="entry name" value="Ureohydrolase domain"/>
    <property type="match status" value="1"/>
</dbReference>
<dbReference type="Pfam" id="PF00491">
    <property type="entry name" value="Arginase"/>
    <property type="match status" value="1"/>
</dbReference>
<keyword evidence="2" id="KW-0378">Hydrolase</keyword>
<comment type="similarity">
    <text evidence="4">Belongs to the arginase family.</text>
</comment>
<dbReference type="EMBL" id="FNBN01000004">
    <property type="protein sequence ID" value="SDG39671.1"/>
    <property type="molecule type" value="Genomic_DNA"/>
</dbReference>
<protein>
    <submittedName>
        <fullName evidence="5">Arginase</fullName>
    </submittedName>
</protein>
<dbReference type="OrthoDB" id="9789727at2"/>
<evidence type="ECO:0000256" key="4">
    <source>
        <dbReference type="PROSITE-ProRule" id="PRU00742"/>
    </source>
</evidence>
<sequence>MRHFMIIEAPSNLGLKELRPGVEPGVRLLPEALRKTELAREAGITHVICIPTLPYSMDIDGESGVRNAEAIAAYSEKLAARVREAVDKDVIPIVIGGDCSILIGNALGLRSTGRHYGLFAMDGHHDYMWPEHSGTAGAAGMALAIVSGKGHAKLTDIGQLRPYIREEHIYAYGNRELDADYVQLITDSQVNYYDLLTIREQGTRAITSRFLTMIGQAGLDGFWIHLDVDVLDNDIMPCVDSPQPGGLSYREWEETLQPLIASRYFKGMNITILDPSMDRDNRYTKAFSERLAALLRPAVKGLSNS</sequence>
<dbReference type="STRING" id="104663.SAMN04488121_104117"/>
<accession>A0A1G7TX21</accession>
<dbReference type="PIRSF" id="PIRSF036979">
    <property type="entry name" value="Arginase"/>
    <property type="match status" value="1"/>
</dbReference>
<dbReference type="CDD" id="cd09999">
    <property type="entry name" value="Arginase-like_1"/>
    <property type="match status" value="1"/>
</dbReference>
<dbReference type="InterPro" id="IPR023696">
    <property type="entry name" value="Ureohydrolase_dom_sf"/>
</dbReference>
<evidence type="ECO:0000313" key="6">
    <source>
        <dbReference type="Proteomes" id="UP000199045"/>
    </source>
</evidence>
<keyword evidence="1" id="KW-0479">Metal-binding</keyword>
<dbReference type="GO" id="GO:0030145">
    <property type="term" value="F:manganese ion binding"/>
    <property type="evidence" value="ECO:0007669"/>
    <property type="project" value="TreeGrafter"/>
</dbReference>
<evidence type="ECO:0000256" key="3">
    <source>
        <dbReference type="ARBA" id="ARBA00023211"/>
    </source>
</evidence>